<feature type="non-terminal residue" evidence="1">
    <location>
        <position position="1"/>
    </location>
</feature>
<dbReference type="AlphaFoldDB" id="A0A166C3W8"/>
<reference evidence="1" key="1">
    <citation type="journal article" date="2016" name="Mol. Biol. Evol.">
        <title>Comparative Genomics of Early-Diverging Mushroom-Forming Fungi Provides Insights into the Origins of Lignocellulose Decay Capabilities.</title>
        <authorList>
            <person name="Nagy L.G."/>
            <person name="Riley R."/>
            <person name="Tritt A."/>
            <person name="Adam C."/>
            <person name="Daum C."/>
            <person name="Floudas D."/>
            <person name="Sun H."/>
            <person name="Yadav J.S."/>
            <person name="Pangilinan J."/>
            <person name="Larsson K.H."/>
            <person name="Matsuura K."/>
            <person name="Barry K."/>
            <person name="Labutti K."/>
            <person name="Kuo R."/>
            <person name="Ohm R.A."/>
            <person name="Bhattacharya S.S."/>
            <person name="Shirouzu T."/>
            <person name="Yoshinaga Y."/>
            <person name="Martin F.M."/>
            <person name="Grigoriev I.V."/>
            <person name="Hibbett D.S."/>
        </authorList>
    </citation>
    <scope>NUCLEOTIDE SEQUENCE [LARGE SCALE GENOMIC DNA]</scope>
    <source>
        <strain evidence="1">CBS 109695</strain>
    </source>
</reference>
<name>A0A166C3W8_9AGAM</name>
<sequence length="165" mass="18586">ADDADILYESCDHVVFKIHSANLKNTSETLYAPVGTITHLSDTVVLTESAKVLDLLFQYMYPQRQPNLREIEFDLLQELCEAAEKYQVFSALEVCKMSMENLCEDYPFEVLLYASRHGYSEMADAAAYHGVTVLPLQAFNKLLAHLPTYVAYVCDIVLIIAPLVS</sequence>
<dbReference type="OrthoDB" id="3184970at2759"/>
<proteinExistence type="predicted"/>
<dbReference type="EMBL" id="KV417635">
    <property type="protein sequence ID" value="KZP13265.1"/>
    <property type="molecule type" value="Genomic_DNA"/>
</dbReference>
<dbReference type="InterPro" id="IPR011333">
    <property type="entry name" value="SKP1/BTB/POZ_sf"/>
</dbReference>
<gene>
    <name evidence="1" type="ORF">FIBSPDRAFT_753601</name>
</gene>
<protein>
    <recommendedName>
        <fullName evidence="2">BTB domain-containing protein</fullName>
    </recommendedName>
</protein>
<evidence type="ECO:0000313" key="1">
    <source>
        <dbReference type="EMBL" id="KZP13265.1"/>
    </source>
</evidence>
<dbReference type="Gene3D" id="3.30.710.10">
    <property type="entry name" value="Potassium Channel Kv1.1, Chain A"/>
    <property type="match status" value="1"/>
</dbReference>
<evidence type="ECO:0008006" key="2">
    <source>
        <dbReference type="Google" id="ProtNLM"/>
    </source>
</evidence>
<accession>A0A166C3W8</accession>
<organism evidence="1">
    <name type="scientific">Athelia psychrophila</name>
    <dbReference type="NCBI Taxonomy" id="1759441"/>
    <lineage>
        <taxon>Eukaryota</taxon>
        <taxon>Fungi</taxon>
        <taxon>Dikarya</taxon>
        <taxon>Basidiomycota</taxon>
        <taxon>Agaricomycotina</taxon>
        <taxon>Agaricomycetes</taxon>
        <taxon>Agaricomycetidae</taxon>
        <taxon>Atheliales</taxon>
        <taxon>Atheliaceae</taxon>
        <taxon>Athelia</taxon>
    </lineage>
</organism>